<dbReference type="InterPro" id="IPR010987">
    <property type="entry name" value="Glutathione-S-Trfase_C-like"/>
</dbReference>
<dbReference type="SUPFAM" id="SSF52833">
    <property type="entry name" value="Thioredoxin-like"/>
    <property type="match status" value="1"/>
</dbReference>
<dbReference type="Gene3D" id="3.30.710.10">
    <property type="entry name" value="Potassium Channel Kv1.1, Chain A"/>
    <property type="match status" value="2"/>
</dbReference>
<accession>A0AAN6LYA3</accession>
<dbReference type="EMBL" id="WVTA01000006">
    <property type="protein sequence ID" value="KAK3209381.1"/>
    <property type="molecule type" value="Genomic_DNA"/>
</dbReference>
<protein>
    <submittedName>
        <fullName evidence="4">Uncharacterized protein</fullName>
    </submittedName>
</protein>
<keyword evidence="5" id="KW-1185">Reference proteome</keyword>
<dbReference type="AlphaFoldDB" id="A0AAN6LYA3"/>
<feature type="region of interest" description="Disordered" evidence="1">
    <location>
        <begin position="823"/>
        <end position="874"/>
    </location>
</feature>
<dbReference type="InterPro" id="IPR004045">
    <property type="entry name" value="Glutathione_S-Trfase_N"/>
</dbReference>
<feature type="region of interest" description="Disordered" evidence="1">
    <location>
        <begin position="413"/>
        <end position="565"/>
    </location>
</feature>
<dbReference type="CDD" id="cd03046">
    <property type="entry name" value="GST_N_GTT1_like"/>
    <property type="match status" value="1"/>
</dbReference>
<dbReference type="Gene3D" id="1.20.1050.10">
    <property type="match status" value="1"/>
</dbReference>
<dbReference type="InterPro" id="IPR004046">
    <property type="entry name" value="GST_C"/>
</dbReference>
<evidence type="ECO:0000259" key="3">
    <source>
        <dbReference type="PROSITE" id="PS50405"/>
    </source>
</evidence>
<feature type="region of interest" description="Disordered" evidence="1">
    <location>
        <begin position="295"/>
        <end position="361"/>
    </location>
</feature>
<evidence type="ECO:0000313" key="4">
    <source>
        <dbReference type="EMBL" id="KAK3209381.1"/>
    </source>
</evidence>
<dbReference type="Pfam" id="PF02798">
    <property type="entry name" value="GST_N"/>
    <property type="match status" value="1"/>
</dbReference>
<gene>
    <name evidence="4" type="ORF">GRF29_69g1646612</name>
</gene>
<dbReference type="SUPFAM" id="SSF54695">
    <property type="entry name" value="POZ domain"/>
    <property type="match status" value="1"/>
</dbReference>
<dbReference type="PROSITE" id="PS50405">
    <property type="entry name" value="GST_CTER"/>
    <property type="match status" value="1"/>
</dbReference>
<dbReference type="SUPFAM" id="SSF47616">
    <property type="entry name" value="GST C-terminal domain-like"/>
    <property type="match status" value="1"/>
</dbReference>
<evidence type="ECO:0000313" key="5">
    <source>
        <dbReference type="Proteomes" id="UP001280581"/>
    </source>
</evidence>
<dbReference type="InterPro" id="IPR036282">
    <property type="entry name" value="Glutathione-S-Trfase_C_sf"/>
</dbReference>
<feature type="compositionally biased region" description="Polar residues" evidence="1">
    <location>
        <begin position="528"/>
        <end position="544"/>
    </location>
</feature>
<evidence type="ECO:0000259" key="2">
    <source>
        <dbReference type="PROSITE" id="PS50404"/>
    </source>
</evidence>
<dbReference type="PANTHER" id="PTHR31758">
    <property type="entry name" value="BTB/POZ DOMAIN-CONTAINING PROTEIN YLR108C"/>
    <property type="match status" value="1"/>
</dbReference>
<feature type="domain" description="GST N-terminal" evidence="2">
    <location>
        <begin position="10"/>
        <end position="97"/>
    </location>
</feature>
<dbReference type="PROSITE" id="PS50404">
    <property type="entry name" value="GST_NTER"/>
    <property type="match status" value="1"/>
</dbReference>
<feature type="compositionally biased region" description="Low complexity" evidence="1">
    <location>
        <begin position="497"/>
        <end position="518"/>
    </location>
</feature>
<feature type="compositionally biased region" description="Basic and acidic residues" evidence="1">
    <location>
        <begin position="331"/>
        <end position="345"/>
    </location>
</feature>
<dbReference type="Gene3D" id="3.40.30.10">
    <property type="entry name" value="Glutaredoxin"/>
    <property type="match status" value="1"/>
</dbReference>
<feature type="compositionally biased region" description="Polar residues" evidence="1">
    <location>
        <begin position="829"/>
        <end position="845"/>
    </location>
</feature>
<proteinExistence type="predicted"/>
<feature type="compositionally biased region" description="Polar residues" evidence="1">
    <location>
        <begin position="299"/>
        <end position="317"/>
    </location>
</feature>
<comment type="caution">
    <text evidence="4">The sequence shown here is derived from an EMBL/GenBank/DDBJ whole genome shotgun (WGS) entry which is preliminary data.</text>
</comment>
<name>A0AAN6LYA3_9PLEO</name>
<feature type="compositionally biased region" description="Polar residues" evidence="1">
    <location>
        <begin position="348"/>
        <end position="361"/>
    </location>
</feature>
<dbReference type="InterPro" id="IPR011333">
    <property type="entry name" value="SKP1/BTB/POZ_sf"/>
</dbReference>
<organism evidence="4 5">
    <name type="scientific">Pseudopithomyces chartarum</name>
    <dbReference type="NCBI Taxonomy" id="1892770"/>
    <lineage>
        <taxon>Eukaryota</taxon>
        <taxon>Fungi</taxon>
        <taxon>Dikarya</taxon>
        <taxon>Ascomycota</taxon>
        <taxon>Pezizomycotina</taxon>
        <taxon>Dothideomycetes</taxon>
        <taxon>Pleosporomycetidae</taxon>
        <taxon>Pleosporales</taxon>
        <taxon>Massarineae</taxon>
        <taxon>Didymosphaeriaceae</taxon>
        <taxon>Pseudopithomyces</taxon>
    </lineage>
</organism>
<dbReference type="Proteomes" id="UP001280581">
    <property type="component" value="Unassembled WGS sequence"/>
</dbReference>
<reference evidence="4 5" key="1">
    <citation type="submission" date="2021-02" db="EMBL/GenBank/DDBJ databases">
        <title>Genome assembly of Pseudopithomyces chartarum.</title>
        <authorList>
            <person name="Jauregui R."/>
            <person name="Singh J."/>
            <person name="Voisey C."/>
        </authorList>
    </citation>
    <scope>NUCLEOTIDE SEQUENCE [LARGE SCALE GENOMIC DNA]</scope>
    <source>
        <strain evidence="4 5">AGR01</strain>
    </source>
</reference>
<dbReference type="PANTHER" id="PTHR31758:SF2">
    <property type="entry name" value="BTB_POZ DOMAIN-CONTAINING PROTEIN YLR108C"/>
    <property type="match status" value="1"/>
</dbReference>
<dbReference type="Pfam" id="PF14497">
    <property type="entry name" value="GST_C_3"/>
    <property type="match status" value="1"/>
</dbReference>
<dbReference type="InterPro" id="IPR036249">
    <property type="entry name" value="Thioredoxin-like_sf"/>
</dbReference>
<feature type="compositionally biased region" description="Low complexity" evidence="1">
    <location>
        <begin position="846"/>
        <end position="858"/>
    </location>
</feature>
<evidence type="ECO:0000256" key="1">
    <source>
        <dbReference type="SAM" id="MobiDB-lite"/>
    </source>
</evidence>
<sequence>MSVEAPGNQGAKLTVHWLNESRGQRIVWLLEELKLDYDIKVYMRQKDKHSPPELKKVHPLGKSPAITIEAPNLGEPLVLAESGAIVEYIVDHFGTHLIPKRYADGKDGLVGGETKEWLRYRVSNDFIYVGLFATTISDQCRSSIWNTFLMHYAEGSLMPILFSGLLMHNIREAPVPFFLKFITKKIADMVDNAYTLPELKTNLTYIETFLTESPEHEFICGPSLTAADFMMIFVLEAAVLFKMLSETSYPKLYSYVRRIQDRDAYKKAGDKVSEVSGVKYVPFSESKFYQPLYERSASMPEQQRGRTTSQDFAFQSTDQDHPGAFGGAEGATHDFSARQHHHGFEAHPSTNASLAPTAPTQGSSLHRFLTYSDLSASQFPSGDGFDPGASIAWDWGNAIDFTNYTPQYEPQGELVQEHQTQHAPTTDFSIPLPVTKTDPVPLVVQNPLSPPPRPSKRLSVQTSMKRKADSEPNSGNAQGPNWRSVEQPSKRQSKSRASSITSATSPVVATTTATATASEPRQPAPLISSMNAPTAPENPSQPNSETHKRKEPSKGTGPQGRVIDVSAPRRIAESRAGAEVLPSGKVFPIQIGSELFRLSGASISSDAPSYFSHFFGDQVHSNQGRAGDIRTLYIDRDPDTFRDIALHLQGYHINPRDGEHFVKLFADAQFYSLPRLTKQLFSTDIFIRIGGVPFQIPRDLFSSPGDSPNYFSLGFAQFFSTPTEVFPGLDRHALLRPPSISPPSVPNRNGETFGELIKMLQGYEVDIRNDAHRSQLLRDARYFHLRGLEQRLIPCETSYNIRRGQSEILIRLDDIRQSGISFTPDAAASSPNSGTGSNATSQLGVSPTPSSTGASPSPQQDTSPFRPGTISYARPYTDDHAHTNILILELSSDESTTLYLPTLPRKSLSTPPILNLRATFHGTTLARITSLFSVIASKMGLPATQPLGLMLQQTGGGVGAQPVSPANSGVSEHRVLVRLDPDCCLEIDGAPAEVAVDVRSEREWGGVGVGWGTGEFWRVEGWEGGGG</sequence>
<feature type="compositionally biased region" description="Polar residues" evidence="1">
    <location>
        <begin position="471"/>
        <end position="487"/>
    </location>
</feature>
<feature type="domain" description="GST C-terminal" evidence="3">
    <location>
        <begin position="135"/>
        <end position="283"/>
    </location>
</feature>